<evidence type="ECO:0000313" key="2">
    <source>
        <dbReference type="EMBL" id="CAK0909440.1"/>
    </source>
</evidence>
<gene>
    <name evidence="2" type="ORF">PCOR1329_LOCUS83862</name>
</gene>
<accession>A0ABN9YCN1</accession>
<keyword evidence="3" id="KW-1185">Reference proteome</keyword>
<organism evidence="2 3">
    <name type="scientific">Prorocentrum cordatum</name>
    <dbReference type="NCBI Taxonomy" id="2364126"/>
    <lineage>
        <taxon>Eukaryota</taxon>
        <taxon>Sar</taxon>
        <taxon>Alveolata</taxon>
        <taxon>Dinophyceae</taxon>
        <taxon>Prorocentrales</taxon>
        <taxon>Prorocentraceae</taxon>
        <taxon>Prorocentrum</taxon>
    </lineage>
</organism>
<comment type="caution">
    <text evidence="2">The sequence shown here is derived from an EMBL/GenBank/DDBJ whole genome shotgun (WGS) entry which is preliminary data.</text>
</comment>
<reference evidence="2" key="1">
    <citation type="submission" date="2023-10" db="EMBL/GenBank/DDBJ databases">
        <authorList>
            <person name="Chen Y."/>
            <person name="Shah S."/>
            <person name="Dougan E. K."/>
            <person name="Thang M."/>
            <person name="Chan C."/>
        </authorList>
    </citation>
    <scope>NUCLEOTIDE SEQUENCE [LARGE SCALE GENOMIC DNA]</scope>
</reference>
<proteinExistence type="predicted"/>
<evidence type="ECO:0000256" key="1">
    <source>
        <dbReference type="SAM" id="MobiDB-lite"/>
    </source>
</evidence>
<name>A0ABN9YCN1_9DINO</name>
<protein>
    <submittedName>
        <fullName evidence="2">Uncharacterized protein</fullName>
    </submittedName>
</protein>
<evidence type="ECO:0000313" key="3">
    <source>
        <dbReference type="Proteomes" id="UP001189429"/>
    </source>
</evidence>
<feature type="compositionally biased region" description="Pro residues" evidence="1">
    <location>
        <begin position="1"/>
        <end position="12"/>
    </location>
</feature>
<feature type="region of interest" description="Disordered" evidence="1">
    <location>
        <begin position="1"/>
        <end position="25"/>
    </location>
</feature>
<dbReference type="EMBL" id="CAUYUJ010022194">
    <property type="protein sequence ID" value="CAK0909440.1"/>
    <property type="molecule type" value="Genomic_DNA"/>
</dbReference>
<dbReference type="Proteomes" id="UP001189429">
    <property type="component" value="Unassembled WGS sequence"/>
</dbReference>
<sequence length="131" mass="13597">MPIGPGAPPPLGPWRSTEAREVRRRWDDRRGANKVAGCEAGVDSRLELRRFMRLMAALLGAALDAEQAPTGKLARTLSPVLQSLEGSGGLHGDAGFLGAGPPYRGGVAAHGAPLGVAELLVHPPFTEVASS</sequence>